<organism evidence="3 4">
    <name type="scientific">Pestalotiopsis fici (strain W106-1 / CGMCC3.15140)</name>
    <dbReference type="NCBI Taxonomy" id="1229662"/>
    <lineage>
        <taxon>Eukaryota</taxon>
        <taxon>Fungi</taxon>
        <taxon>Dikarya</taxon>
        <taxon>Ascomycota</taxon>
        <taxon>Pezizomycotina</taxon>
        <taxon>Sordariomycetes</taxon>
        <taxon>Xylariomycetidae</taxon>
        <taxon>Amphisphaeriales</taxon>
        <taxon>Sporocadaceae</taxon>
        <taxon>Pestalotiopsis</taxon>
    </lineage>
</organism>
<dbReference type="Gene3D" id="2.70.98.10">
    <property type="match status" value="1"/>
</dbReference>
<dbReference type="GO" id="GO:0000224">
    <property type="term" value="F:peptide-N4-(N-acetyl-beta-glucosaminyl)asparagine amidase activity"/>
    <property type="evidence" value="ECO:0007669"/>
    <property type="project" value="TreeGrafter"/>
</dbReference>
<dbReference type="SUPFAM" id="SSF48208">
    <property type="entry name" value="Six-hairpin glycosidases"/>
    <property type="match status" value="1"/>
</dbReference>
<dbReference type="EMBL" id="KI912120">
    <property type="protein sequence ID" value="ETS74432.1"/>
    <property type="molecule type" value="Genomic_DNA"/>
</dbReference>
<evidence type="ECO:0000313" key="4">
    <source>
        <dbReference type="Proteomes" id="UP000030651"/>
    </source>
</evidence>
<dbReference type="Gene3D" id="3.30.2080.10">
    <property type="entry name" value="GH92 mannosidase domain"/>
    <property type="match status" value="1"/>
</dbReference>
<dbReference type="OMA" id="DFTGNTY"/>
<dbReference type="Pfam" id="PF17678">
    <property type="entry name" value="Glyco_hydro_92N"/>
    <property type="match status" value="1"/>
</dbReference>
<dbReference type="GO" id="GO:0005634">
    <property type="term" value="C:nucleus"/>
    <property type="evidence" value="ECO:0007669"/>
    <property type="project" value="TreeGrafter"/>
</dbReference>
<dbReference type="Gene3D" id="1.20.1610.10">
    <property type="entry name" value="alpha-1,2-mannosidases domains"/>
    <property type="match status" value="1"/>
</dbReference>
<dbReference type="eggNOG" id="ENOG502QR5Q">
    <property type="taxonomic scope" value="Eukaryota"/>
</dbReference>
<dbReference type="Pfam" id="PF07971">
    <property type="entry name" value="Glyco_hydro_92"/>
    <property type="match status" value="1"/>
</dbReference>
<dbReference type="InterPro" id="IPR014718">
    <property type="entry name" value="GH-type_carb-bd"/>
</dbReference>
<protein>
    <recommendedName>
        <fullName evidence="5">Secreted glycosidase</fullName>
    </recommendedName>
</protein>
<dbReference type="NCBIfam" id="TIGR01180">
    <property type="entry name" value="aman2_put"/>
    <property type="match status" value="1"/>
</dbReference>
<dbReference type="AlphaFoldDB" id="W3WMP9"/>
<reference evidence="4" key="1">
    <citation type="journal article" date="2015" name="BMC Genomics">
        <title>Genomic and transcriptomic analysis of the endophytic fungus Pestalotiopsis fici reveals its lifestyle and high potential for synthesis of natural products.</title>
        <authorList>
            <person name="Wang X."/>
            <person name="Zhang X."/>
            <person name="Liu L."/>
            <person name="Xiang M."/>
            <person name="Wang W."/>
            <person name="Sun X."/>
            <person name="Che Y."/>
            <person name="Guo L."/>
            <person name="Liu G."/>
            <person name="Guo L."/>
            <person name="Wang C."/>
            <person name="Yin W.B."/>
            <person name="Stadler M."/>
            <person name="Zhang X."/>
            <person name="Liu X."/>
        </authorList>
    </citation>
    <scope>NUCLEOTIDE SEQUENCE [LARGE SCALE GENOMIC DNA]</scope>
    <source>
        <strain evidence="4">W106-1 / CGMCC3.15140</strain>
    </source>
</reference>
<dbReference type="InterPro" id="IPR050883">
    <property type="entry name" value="PNGase"/>
</dbReference>
<dbReference type="InterPro" id="IPR041371">
    <property type="entry name" value="GH92_N"/>
</dbReference>
<name>W3WMP9_PESFW</name>
<dbReference type="FunFam" id="1.20.1050.60:FF:000002">
    <property type="entry name" value="Glycosyl hydrolase family 92"/>
    <property type="match status" value="1"/>
</dbReference>
<dbReference type="GO" id="GO:0030246">
    <property type="term" value="F:carbohydrate binding"/>
    <property type="evidence" value="ECO:0007669"/>
    <property type="project" value="InterPro"/>
</dbReference>
<accession>W3WMP9</accession>
<dbReference type="GeneID" id="19279311"/>
<dbReference type="OrthoDB" id="449263at2759"/>
<dbReference type="InterPro" id="IPR005887">
    <property type="entry name" value="GH92_a_mannosidase_put"/>
</dbReference>
<dbReference type="PANTHER" id="PTHR12143:SF42">
    <property type="entry name" value="PUTATIVE SUBFAMILY (AFU_ORTHOLOGUE AFUA_6G13760)-RELATED"/>
    <property type="match status" value="1"/>
</dbReference>
<dbReference type="GO" id="GO:0005975">
    <property type="term" value="P:carbohydrate metabolic process"/>
    <property type="evidence" value="ECO:0007669"/>
    <property type="project" value="InterPro"/>
</dbReference>
<sequence length="827" mass="91813">MAPFLKSAPRIRRISLVVGMCLVVVWTLISTWNSASSSSNGGFLTTLLGSRMSSGADVLNYIDPLIGTVNGGHVFPGATLPYGMAKAVADVRGGEAAAGFVSDDSLIHGFSHLHDSGTGGSLSLGNFPLFVHPGCPEDDFQQCQYSRFTRGVERRNGSVEAAPGYFAIELNNSVRAEMTATKHAALYRFSLPSVSEVTDGKHFVPTKPMVLVDLSDLAGSRSGGYLEVDSETGRVTGNGTFLPSFGRGHFAAHFCADFRGATIRKTGTFMDTNANDTVQVLGGANGIPMFSTSVGAWIHFDKLTKGRLMARVGISFLSIEQACQNAEDEIPFFEFGKTVQAAEKAWADKLAVVEVDHFGVENDLLKTFWSGLYRALLSPQDYTGENPLWESSEPYFDSFYCIWDSFRAQHPLLTIIDPQEQTRMIRALLDIYKHEGYLPDCRMSFVPGYTQGGSNADVVLADAFAKNLTDGVDWNLAYEAVIKDAEIEPRDWTSLGRGNIEAWRKYGYIPKDDVDTNGTGPNTRSVSRTVEYAYDDFSIALMARGLGNPTDEKKYLHRSKNWKNLYNPAMEDRYQAKDGTVVESPFQGFLQPRLMNGSFLAQDARLCSPIHEQHVCYFDTRYATYEGSPWLYTFYVPQDMASLIETLGGREPFIQRLEYFHSSGIIYMGNEQSFLPTFQFHYGGRPGLSSYWVHQYIPSQFNSSVNGIPGNDDCAMGAFTAFAFMGFFPVAGQDVYLLTPPLFREVRLRTPTGRQAIIRNVGFDPTYEAIYIQSARLNGRPYTRNWIKHDFFYNGGVLELTLGKQESNWGTADEDLPPSLSTNYADF</sequence>
<gene>
    <name evidence="3" type="ORF">PFICI_14298</name>
</gene>
<evidence type="ECO:0000259" key="2">
    <source>
        <dbReference type="Pfam" id="PF17678"/>
    </source>
</evidence>
<feature type="domain" description="Glycosyl hydrolase family 92 N-terminal" evidence="2">
    <location>
        <begin position="61"/>
        <end position="315"/>
    </location>
</feature>
<dbReference type="HOGENOM" id="CLU_003690_4_1_1"/>
<dbReference type="GO" id="GO:0006516">
    <property type="term" value="P:glycoprotein catabolic process"/>
    <property type="evidence" value="ECO:0007669"/>
    <property type="project" value="TreeGrafter"/>
</dbReference>
<keyword evidence="4" id="KW-1185">Reference proteome</keyword>
<dbReference type="FunFam" id="3.30.2080.10:FF:000001">
    <property type="entry name" value="Alpha-1,2-mannosidase subfamily"/>
    <property type="match status" value="1"/>
</dbReference>
<dbReference type="InterPro" id="IPR008928">
    <property type="entry name" value="6-hairpin_glycosidase_sf"/>
</dbReference>
<evidence type="ECO:0000259" key="1">
    <source>
        <dbReference type="Pfam" id="PF07971"/>
    </source>
</evidence>
<dbReference type="PANTHER" id="PTHR12143">
    <property type="entry name" value="PEPTIDE N-GLYCANASE PNGASE -RELATED"/>
    <property type="match status" value="1"/>
</dbReference>
<feature type="domain" description="Glycosyl hydrolase family 92" evidence="1">
    <location>
        <begin position="321"/>
        <end position="804"/>
    </location>
</feature>
<dbReference type="InterPro" id="IPR012939">
    <property type="entry name" value="Glyco_hydro_92"/>
</dbReference>
<proteinExistence type="predicted"/>
<dbReference type="GO" id="GO:0005829">
    <property type="term" value="C:cytosol"/>
    <property type="evidence" value="ECO:0007669"/>
    <property type="project" value="TreeGrafter"/>
</dbReference>
<evidence type="ECO:0000313" key="3">
    <source>
        <dbReference type="EMBL" id="ETS74432.1"/>
    </source>
</evidence>
<dbReference type="InParanoid" id="W3WMP9"/>
<evidence type="ECO:0008006" key="5">
    <source>
        <dbReference type="Google" id="ProtNLM"/>
    </source>
</evidence>
<dbReference type="FunFam" id="2.70.98.10:FF:000010">
    <property type="entry name" value="Alpha-1,2-mannosidase family protein"/>
    <property type="match status" value="1"/>
</dbReference>
<dbReference type="RefSeq" id="XP_007841070.1">
    <property type="nucleotide sequence ID" value="XM_007842879.1"/>
</dbReference>
<dbReference type="Proteomes" id="UP000030651">
    <property type="component" value="Unassembled WGS sequence"/>
</dbReference>
<dbReference type="Gene3D" id="1.20.1050.60">
    <property type="entry name" value="alpha-1,2-mannosidase"/>
    <property type="match status" value="1"/>
</dbReference>
<dbReference type="KEGG" id="pfy:PFICI_14298"/>